<gene>
    <name evidence="3" type="ORF">ACFS25_10535</name>
</gene>
<evidence type="ECO:0000313" key="3">
    <source>
        <dbReference type="EMBL" id="MFD2934221.1"/>
    </source>
</evidence>
<name>A0ABW6AFJ5_9BACT</name>
<protein>
    <submittedName>
        <fullName evidence="3">Glycosyltransferase</fullName>
        <ecNumber evidence="3">2.4.-.-</ecNumber>
    </submittedName>
</protein>
<comment type="caution">
    <text evidence="3">The sequence shown here is derived from an EMBL/GenBank/DDBJ whole genome shotgun (WGS) entry which is preliminary data.</text>
</comment>
<dbReference type="SUPFAM" id="SSF53756">
    <property type="entry name" value="UDP-Glycosyltransferase/glycogen phosphorylase"/>
    <property type="match status" value="1"/>
</dbReference>
<dbReference type="EC" id="2.4.-.-" evidence="3"/>
<feature type="domain" description="Glycosyl transferase family 1" evidence="1">
    <location>
        <begin position="213"/>
        <end position="396"/>
    </location>
</feature>
<evidence type="ECO:0000313" key="4">
    <source>
        <dbReference type="Proteomes" id="UP001597512"/>
    </source>
</evidence>
<dbReference type="GO" id="GO:0016757">
    <property type="term" value="F:glycosyltransferase activity"/>
    <property type="evidence" value="ECO:0007669"/>
    <property type="project" value="UniProtKB-KW"/>
</dbReference>
<dbReference type="Pfam" id="PF13579">
    <property type="entry name" value="Glyco_trans_4_4"/>
    <property type="match status" value="1"/>
</dbReference>
<sequence length="417" mass="46563">MKILHVVAEIDPSHGGVSQAVRTIVSGLQKEGIYNEVVSLDAPDAPFLAKDSFLIHALGPRNGTWGYNPKLVTWLVENSSRYNVIILHGLWLYPGYAVHKAMRICKTKQVEGTYPKFFIMPHGMLDPWFQRVASRRIKAMRNWAYWKLIESNVIAEADGLLFTCEAELRLAREPFYPYQPKGETVVGLGVDEPPAYMPAMRDAFLEKCPDLRDTPYFLFLSRIHEKKGIDLLIEAYIKLVQNLLKREPESCVGNASGAWDINVGQKIKIPRLVIAGPGLETAYGQKIQQLALQFEDLANLISFPGMLTGNAKWGAFYGCEAFVLPSHQENFGIAVVEALACGKPVLISDQVNIWREIKTAGSGIIAADSMAGTKQLLEDWLNLSHTDKQTIEQQTKKSYLKYFAVRPAAKNLITAIG</sequence>
<dbReference type="PANTHER" id="PTHR12526">
    <property type="entry name" value="GLYCOSYLTRANSFERASE"/>
    <property type="match status" value="1"/>
</dbReference>
<keyword evidence="3" id="KW-0808">Transferase</keyword>
<accession>A0ABW6AFJ5</accession>
<proteinExistence type="predicted"/>
<evidence type="ECO:0000259" key="1">
    <source>
        <dbReference type="Pfam" id="PF00534"/>
    </source>
</evidence>
<keyword evidence="4" id="KW-1185">Reference proteome</keyword>
<dbReference type="EMBL" id="JBHUOM010000002">
    <property type="protein sequence ID" value="MFD2934221.1"/>
    <property type="molecule type" value="Genomic_DNA"/>
</dbReference>
<dbReference type="Gene3D" id="3.40.50.2000">
    <property type="entry name" value="Glycogen Phosphorylase B"/>
    <property type="match status" value="2"/>
</dbReference>
<reference evidence="4" key="1">
    <citation type="journal article" date="2019" name="Int. J. Syst. Evol. Microbiol.">
        <title>The Global Catalogue of Microorganisms (GCM) 10K type strain sequencing project: providing services to taxonomists for standard genome sequencing and annotation.</title>
        <authorList>
            <consortium name="The Broad Institute Genomics Platform"/>
            <consortium name="The Broad Institute Genome Sequencing Center for Infectious Disease"/>
            <person name="Wu L."/>
            <person name="Ma J."/>
        </authorList>
    </citation>
    <scope>NUCLEOTIDE SEQUENCE [LARGE SCALE GENOMIC DNA]</scope>
    <source>
        <strain evidence="4">KCTC 52490</strain>
    </source>
</reference>
<dbReference type="RefSeq" id="WP_381499698.1">
    <property type="nucleotide sequence ID" value="NZ_JBHUOM010000002.1"/>
</dbReference>
<dbReference type="Pfam" id="PF00534">
    <property type="entry name" value="Glycos_transf_1"/>
    <property type="match status" value="1"/>
</dbReference>
<evidence type="ECO:0000259" key="2">
    <source>
        <dbReference type="Pfam" id="PF13579"/>
    </source>
</evidence>
<dbReference type="Proteomes" id="UP001597512">
    <property type="component" value="Unassembled WGS sequence"/>
</dbReference>
<dbReference type="InterPro" id="IPR028098">
    <property type="entry name" value="Glyco_trans_4-like_N"/>
</dbReference>
<feature type="domain" description="Glycosyltransferase subfamily 4-like N-terminal" evidence="2">
    <location>
        <begin position="15"/>
        <end position="176"/>
    </location>
</feature>
<organism evidence="3 4">
    <name type="scientific">Spirosoma flavum</name>
    <dbReference type="NCBI Taxonomy" id="2048557"/>
    <lineage>
        <taxon>Bacteria</taxon>
        <taxon>Pseudomonadati</taxon>
        <taxon>Bacteroidota</taxon>
        <taxon>Cytophagia</taxon>
        <taxon>Cytophagales</taxon>
        <taxon>Cytophagaceae</taxon>
        <taxon>Spirosoma</taxon>
    </lineage>
</organism>
<dbReference type="InterPro" id="IPR001296">
    <property type="entry name" value="Glyco_trans_1"/>
</dbReference>
<keyword evidence="3" id="KW-0328">Glycosyltransferase</keyword>